<evidence type="ECO:0000313" key="3">
    <source>
        <dbReference type="Proteomes" id="UP000070444"/>
    </source>
</evidence>
<dbReference type="AlphaFoldDB" id="A0A137PF09"/>
<dbReference type="PROSITE" id="PS51354">
    <property type="entry name" value="GLUTAREDOXIN_2"/>
    <property type="match status" value="1"/>
</dbReference>
<dbReference type="Proteomes" id="UP000070444">
    <property type="component" value="Unassembled WGS sequence"/>
</dbReference>
<keyword evidence="3" id="KW-1185">Reference proteome</keyword>
<dbReference type="PANTHER" id="PTHR45694">
    <property type="entry name" value="GLUTAREDOXIN 2"/>
    <property type="match status" value="1"/>
</dbReference>
<dbReference type="PRINTS" id="PR00160">
    <property type="entry name" value="GLUTAREDOXIN"/>
</dbReference>
<accession>A0A137PF09</accession>
<dbReference type="InterPro" id="IPR014025">
    <property type="entry name" value="Glutaredoxin_subgr"/>
</dbReference>
<sequence>MSSTRQTIENNIFNHPIMIYSKTDCPHSSSAKSAARDLGIEFQVEELDRIADGESIQSELEQITGQKSIPNIFVRGEHIGGCDEFLKGIDSGMIQRLLSN</sequence>
<dbReference type="OrthoDB" id="418495at2759"/>
<dbReference type="SUPFAM" id="SSF52833">
    <property type="entry name" value="Thioredoxin-like"/>
    <property type="match status" value="1"/>
</dbReference>
<dbReference type="InterPro" id="IPR002109">
    <property type="entry name" value="Glutaredoxin"/>
</dbReference>
<dbReference type="CDD" id="cd03419">
    <property type="entry name" value="GRX_GRXh_1_2_like"/>
    <property type="match status" value="1"/>
</dbReference>
<gene>
    <name evidence="2" type="ORF">CONCODRAFT_77257</name>
</gene>
<evidence type="ECO:0000259" key="1">
    <source>
        <dbReference type="Pfam" id="PF00462"/>
    </source>
</evidence>
<name>A0A137PF09_CONC2</name>
<protein>
    <submittedName>
        <fullName evidence="2">Glutaredoxin-domain-containing protein</fullName>
    </submittedName>
</protein>
<proteinExistence type="predicted"/>
<dbReference type="GO" id="GO:0034599">
    <property type="term" value="P:cellular response to oxidative stress"/>
    <property type="evidence" value="ECO:0007669"/>
    <property type="project" value="TreeGrafter"/>
</dbReference>
<dbReference type="InterPro" id="IPR036249">
    <property type="entry name" value="Thioredoxin-like_sf"/>
</dbReference>
<evidence type="ECO:0000313" key="2">
    <source>
        <dbReference type="EMBL" id="KXN73586.1"/>
    </source>
</evidence>
<dbReference type="EMBL" id="KQ964434">
    <property type="protein sequence ID" value="KXN73586.1"/>
    <property type="molecule type" value="Genomic_DNA"/>
</dbReference>
<dbReference type="GO" id="GO:0015038">
    <property type="term" value="F:glutathione disulfide oxidoreductase activity"/>
    <property type="evidence" value="ECO:0007669"/>
    <property type="project" value="TreeGrafter"/>
</dbReference>
<dbReference type="Pfam" id="PF00462">
    <property type="entry name" value="Glutaredoxin"/>
    <property type="match status" value="1"/>
</dbReference>
<dbReference type="OMA" id="YCHKARA"/>
<organism evidence="2 3">
    <name type="scientific">Conidiobolus coronatus (strain ATCC 28846 / CBS 209.66 / NRRL 28638)</name>
    <name type="common">Delacroixia coronata</name>
    <dbReference type="NCBI Taxonomy" id="796925"/>
    <lineage>
        <taxon>Eukaryota</taxon>
        <taxon>Fungi</taxon>
        <taxon>Fungi incertae sedis</taxon>
        <taxon>Zoopagomycota</taxon>
        <taxon>Entomophthoromycotina</taxon>
        <taxon>Entomophthoromycetes</taxon>
        <taxon>Entomophthorales</taxon>
        <taxon>Ancylistaceae</taxon>
        <taxon>Conidiobolus</taxon>
    </lineage>
</organism>
<dbReference type="Gene3D" id="3.40.30.10">
    <property type="entry name" value="Glutaredoxin"/>
    <property type="match status" value="1"/>
</dbReference>
<reference evidence="2 3" key="1">
    <citation type="journal article" date="2015" name="Genome Biol. Evol.">
        <title>Phylogenomic analyses indicate that early fungi evolved digesting cell walls of algal ancestors of land plants.</title>
        <authorList>
            <person name="Chang Y."/>
            <person name="Wang S."/>
            <person name="Sekimoto S."/>
            <person name="Aerts A.L."/>
            <person name="Choi C."/>
            <person name="Clum A."/>
            <person name="LaButti K.M."/>
            <person name="Lindquist E.A."/>
            <person name="Yee Ngan C."/>
            <person name="Ohm R.A."/>
            <person name="Salamov A.A."/>
            <person name="Grigoriev I.V."/>
            <person name="Spatafora J.W."/>
            <person name="Berbee M.L."/>
        </authorList>
    </citation>
    <scope>NUCLEOTIDE SEQUENCE [LARGE SCALE GENOMIC DNA]</scope>
    <source>
        <strain evidence="2 3">NRRL 28638</strain>
    </source>
</reference>
<dbReference type="STRING" id="796925.A0A137PF09"/>
<feature type="domain" description="Glutaredoxin" evidence="1">
    <location>
        <begin position="17"/>
        <end position="79"/>
    </location>
</feature>
<dbReference type="PANTHER" id="PTHR45694:SF18">
    <property type="entry name" value="GLUTAREDOXIN-1-RELATED"/>
    <property type="match status" value="1"/>
</dbReference>
<dbReference type="GO" id="GO:0005737">
    <property type="term" value="C:cytoplasm"/>
    <property type="evidence" value="ECO:0007669"/>
    <property type="project" value="TreeGrafter"/>
</dbReference>